<evidence type="ECO:0000313" key="1">
    <source>
        <dbReference type="EMBL" id="MBD2608543.1"/>
    </source>
</evidence>
<reference evidence="1 2" key="1">
    <citation type="journal article" date="2020" name="ISME J.">
        <title>Comparative genomics reveals insights into cyanobacterial evolution and habitat adaptation.</title>
        <authorList>
            <person name="Chen M.Y."/>
            <person name="Teng W.K."/>
            <person name="Zhao L."/>
            <person name="Hu C.X."/>
            <person name="Zhou Y.K."/>
            <person name="Han B.P."/>
            <person name="Song L.R."/>
            <person name="Shu W.S."/>
        </authorList>
    </citation>
    <scope>NUCLEOTIDE SEQUENCE [LARGE SCALE GENOMIC DNA]</scope>
    <source>
        <strain evidence="1 2">FACHB-248</strain>
    </source>
</reference>
<sequence length="158" mass="18388">MDKLEQYRSAIKNILSEYYEITIAQSGATEGFEASDRLAFDEKHDQYLWFRFGWHEKKRIQHIIIYLCIKNGKIWVEEDATNLCVVDDLLSAGIPQSDIVLGFHHPKKRPYSSARIGNAVDCVVFPVCIYYFQRAVYLCGYGESQTREKFGKCSVMKW</sequence>
<dbReference type="Proteomes" id="UP000660380">
    <property type="component" value="Unassembled WGS sequence"/>
</dbReference>
<evidence type="ECO:0000313" key="2">
    <source>
        <dbReference type="Proteomes" id="UP000660380"/>
    </source>
</evidence>
<accession>A0ABR8GZE1</accession>
<dbReference type="Gene3D" id="3.30.310.110">
    <property type="entry name" value="XisI-like"/>
    <property type="match status" value="1"/>
</dbReference>
<dbReference type="CDD" id="cd16382">
    <property type="entry name" value="XisI-like"/>
    <property type="match status" value="1"/>
</dbReference>
<name>A0ABR8GZE1_9CYAN</name>
<dbReference type="InterPro" id="IPR035943">
    <property type="entry name" value="XisI-like_sf"/>
</dbReference>
<protein>
    <submittedName>
        <fullName evidence="1">XisI protein</fullName>
    </submittedName>
</protein>
<proteinExistence type="predicted"/>
<keyword evidence="2" id="KW-1185">Reference proteome</keyword>
<dbReference type="EMBL" id="JACJTA010000098">
    <property type="protein sequence ID" value="MBD2608543.1"/>
    <property type="molecule type" value="Genomic_DNA"/>
</dbReference>
<dbReference type="SUPFAM" id="SSF143847">
    <property type="entry name" value="XisI-like"/>
    <property type="match status" value="1"/>
</dbReference>
<dbReference type="InterPro" id="IPR014968">
    <property type="entry name" value="XisI"/>
</dbReference>
<dbReference type="RefSeq" id="WP_084763455.1">
    <property type="nucleotide sequence ID" value="NZ_JACJTA010000098.1"/>
</dbReference>
<comment type="caution">
    <text evidence="1">The sequence shown here is derived from an EMBL/GenBank/DDBJ whole genome shotgun (WGS) entry which is preliminary data.</text>
</comment>
<organism evidence="1 2">
    <name type="scientific">Scytonema hofmannii FACHB-248</name>
    <dbReference type="NCBI Taxonomy" id="1842502"/>
    <lineage>
        <taxon>Bacteria</taxon>
        <taxon>Bacillati</taxon>
        <taxon>Cyanobacteriota</taxon>
        <taxon>Cyanophyceae</taxon>
        <taxon>Nostocales</taxon>
        <taxon>Scytonemataceae</taxon>
        <taxon>Scytonema</taxon>
    </lineage>
</organism>
<gene>
    <name evidence="1" type="ORF">H6G81_29480</name>
</gene>
<dbReference type="Pfam" id="PF08869">
    <property type="entry name" value="XisI"/>
    <property type="match status" value="1"/>
</dbReference>